<keyword evidence="3" id="KW-1185">Reference proteome</keyword>
<reference evidence="2" key="2">
    <citation type="submission" date="2023-05" db="EMBL/GenBank/DDBJ databases">
        <authorList>
            <consortium name="Lawrence Berkeley National Laboratory"/>
            <person name="Steindorff A."/>
            <person name="Hensen N."/>
            <person name="Bonometti L."/>
            <person name="Westerberg I."/>
            <person name="Brannstrom I.O."/>
            <person name="Guillou S."/>
            <person name="Cros-Aarteil S."/>
            <person name="Calhoun S."/>
            <person name="Haridas S."/>
            <person name="Kuo A."/>
            <person name="Mondo S."/>
            <person name="Pangilinan J."/>
            <person name="Riley R."/>
            <person name="Labutti K."/>
            <person name="Andreopoulos B."/>
            <person name="Lipzen A."/>
            <person name="Chen C."/>
            <person name="Yanf M."/>
            <person name="Daum C."/>
            <person name="Ng V."/>
            <person name="Clum A."/>
            <person name="Ohm R."/>
            <person name="Martin F."/>
            <person name="Silar P."/>
            <person name="Natvig D."/>
            <person name="Lalanne C."/>
            <person name="Gautier V."/>
            <person name="Ament-Velasquez S.L."/>
            <person name="Kruys A."/>
            <person name="Hutchinson M.I."/>
            <person name="Powell A.J."/>
            <person name="Barry K."/>
            <person name="Miller A.N."/>
            <person name="Grigoriev I.V."/>
            <person name="Debuchy R."/>
            <person name="Gladieux P."/>
            <person name="Thoren M.H."/>
            <person name="Johannesson H."/>
        </authorList>
    </citation>
    <scope>NUCLEOTIDE SEQUENCE</scope>
    <source>
        <strain evidence="2">CBS 990.96</strain>
    </source>
</reference>
<dbReference type="AlphaFoldDB" id="A0AAN7H0E1"/>
<feature type="region of interest" description="Disordered" evidence="1">
    <location>
        <begin position="1"/>
        <end position="39"/>
    </location>
</feature>
<organism evidence="2 3">
    <name type="scientific">Podospora fimiseda</name>
    <dbReference type="NCBI Taxonomy" id="252190"/>
    <lineage>
        <taxon>Eukaryota</taxon>
        <taxon>Fungi</taxon>
        <taxon>Dikarya</taxon>
        <taxon>Ascomycota</taxon>
        <taxon>Pezizomycotina</taxon>
        <taxon>Sordariomycetes</taxon>
        <taxon>Sordariomycetidae</taxon>
        <taxon>Sordariales</taxon>
        <taxon>Podosporaceae</taxon>
        <taxon>Podospora</taxon>
    </lineage>
</organism>
<evidence type="ECO:0000313" key="3">
    <source>
        <dbReference type="Proteomes" id="UP001301958"/>
    </source>
</evidence>
<accession>A0AAN7H0E1</accession>
<dbReference type="PANTHER" id="PTHR42100">
    <property type="entry name" value="OXIDOREDUCTASE 178 KDA SUBUNIT, PUTATIVE (AFU_ORTHOLOGUE AFUA_8G04320)-RELATED"/>
    <property type="match status" value="1"/>
</dbReference>
<sequence>MSAFRQRAAQLVRQARPTGARNTRSYGSSHGHDHHHGHTVEESLGVGTYIAVGLVPASYIVYSISRTGENGEESTLHKWFRSLTDYGTQWETRNHMVTAALEQAAHDKHLLLNAPQRKNIELRFPEVFQTGSPFNVPAGHYANIDQVVEHYRQQHLNEEERKAKKLAAASQQ</sequence>
<gene>
    <name evidence="2" type="ORF">QBC38DRAFT_22410</name>
</gene>
<protein>
    <recommendedName>
        <fullName evidence="4">NADH-ubiquinone oxidoreductase 17.8 kDa subunit</fullName>
    </recommendedName>
</protein>
<proteinExistence type="predicted"/>
<comment type="caution">
    <text evidence="2">The sequence shown here is derived from an EMBL/GenBank/DDBJ whole genome shotgun (WGS) entry which is preliminary data.</text>
</comment>
<dbReference type="InterPro" id="IPR034444">
    <property type="entry name" value="Nuo17.8"/>
</dbReference>
<dbReference type="GO" id="GO:0005739">
    <property type="term" value="C:mitochondrion"/>
    <property type="evidence" value="ECO:0007669"/>
    <property type="project" value="InterPro"/>
</dbReference>
<feature type="compositionally biased region" description="Low complexity" evidence="1">
    <location>
        <begin position="1"/>
        <end position="16"/>
    </location>
</feature>
<name>A0AAN7H0E1_9PEZI</name>
<evidence type="ECO:0000313" key="2">
    <source>
        <dbReference type="EMBL" id="KAK4230746.1"/>
    </source>
</evidence>
<evidence type="ECO:0000256" key="1">
    <source>
        <dbReference type="SAM" id="MobiDB-lite"/>
    </source>
</evidence>
<dbReference type="EMBL" id="MU865297">
    <property type="protein sequence ID" value="KAK4230746.1"/>
    <property type="molecule type" value="Genomic_DNA"/>
</dbReference>
<dbReference type="Proteomes" id="UP001301958">
    <property type="component" value="Unassembled WGS sequence"/>
</dbReference>
<evidence type="ECO:0008006" key="4">
    <source>
        <dbReference type="Google" id="ProtNLM"/>
    </source>
</evidence>
<dbReference type="PANTHER" id="PTHR42100:SF1">
    <property type="entry name" value="OXIDOREDUCTASE 178 KDA SUBUNIT, PUTATIVE (AFU_ORTHOLOGUE AFUA_8G04320)-RELATED"/>
    <property type="match status" value="1"/>
</dbReference>
<reference evidence="2" key="1">
    <citation type="journal article" date="2023" name="Mol. Phylogenet. Evol.">
        <title>Genome-scale phylogeny and comparative genomics of the fungal order Sordariales.</title>
        <authorList>
            <person name="Hensen N."/>
            <person name="Bonometti L."/>
            <person name="Westerberg I."/>
            <person name="Brannstrom I.O."/>
            <person name="Guillou S."/>
            <person name="Cros-Aarteil S."/>
            <person name="Calhoun S."/>
            <person name="Haridas S."/>
            <person name="Kuo A."/>
            <person name="Mondo S."/>
            <person name="Pangilinan J."/>
            <person name="Riley R."/>
            <person name="LaButti K."/>
            <person name="Andreopoulos B."/>
            <person name="Lipzen A."/>
            <person name="Chen C."/>
            <person name="Yan M."/>
            <person name="Daum C."/>
            <person name="Ng V."/>
            <person name="Clum A."/>
            <person name="Steindorff A."/>
            <person name="Ohm R.A."/>
            <person name="Martin F."/>
            <person name="Silar P."/>
            <person name="Natvig D.O."/>
            <person name="Lalanne C."/>
            <person name="Gautier V."/>
            <person name="Ament-Velasquez S.L."/>
            <person name="Kruys A."/>
            <person name="Hutchinson M.I."/>
            <person name="Powell A.J."/>
            <person name="Barry K."/>
            <person name="Miller A.N."/>
            <person name="Grigoriev I.V."/>
            <person name="Debuchy R."/>
            <person name="Gladieux P."/>
            <person name="Hiltunen Thoren M."/>
            <person name="Johannesson H."/>
        </authorList>
    </citation>
    <scope>NUCLEOTIDE SEQUENCE</scope>
    <source>
        <strain evidence="2">CBS 990.96</strain>
    </source>
</reference>